<gene>
    <name evidence="1" type="ordered locus">Fraau_1975</name>
</gene>
<organism evidence="1 2">
    <name type="scientific">Frateuria aurantia (strain ATCC 33424 / DSM 6220 / KCTC 2777 / LMG 1558 / NBRC 3245 / NCIMB 13370)</name>
    <name type="common">Acetobacter aurantius</name>
    <dbReference type="NCBI Taxonomy" id="767434"/>
    <lineage>
        <taxon>Bacteria</taxon>
        <taxon>Pseudomonadati</taxon>
        <taxon>Pseudomonadota</taxon>
        <taxon>Gammaproteobacteria</taxon>
        <taxon>Lysobacterales</taxon>
        <taxon>Rhodanobacteraceae</taxon>
        <taxon>Frateuria</taxon>
    </lineage>
</organism>
<reference evidence="1" key="1">
    <citation type="submission" date="2012-02" db="EMBL/GenBank/DDBJ databases">
        <title>The complete genome of Frateuria aurantia DSM 6220.</title>
        <authorList>
            <consortium name="US DOE Joint Genome Institute (JGI-PGF)"/>
            <person name="Lucas S."/>
            <person name="Copeland A."/>
            <person name="Lapidus A."/>
            <person name="Glavina del Rio T."/>
            <person name="Dalin E."/>
            <person name="Tice H."/>
            <person name="Bruce D."/>
            <person name="Goodwin L."/>
            <person name="Pitluck S."/>
            <person name="Peters L."/>
            <person name="Ovchinnikova G."/>
            <person name="Teshima H."/>
            <person name="Kyrpides N."/>
            <person name="Mavromatis K."/>
            <person name="Ivanova N."/>
            <person name="Brettin T."/>
            <person name="Detter J.C."/>
            <person name="Han C."/>
            <person name="Larimer F."/>
            <person name="Land M."/>
            <person name="Hauser L."/>
            <person name="Markowitz V."/>
            <person name="Cheng J.-F."/>
            <person name="Hugenholtz P."/>
            <person name="Woyke T."/>
            <person name="Wu D."/>
            <person name="Brambilla E."/>
            <person name="Klenk H.-P."/>
            <person name="Eisen J.A."/>
        </authorList>
    </citation>
    <scope>NUCLEOTIDE SEQUENCE</scope>
    <source>
        <strain evidence="1">DSM 6220</strain>
    </source>
</reference>
<name>H8L1V1_FRAAD</name>
<dbReference type="STRING" id="767434.Fraau_1975"/>
<protein>
    <submittedName>
        <fullName evidence="1">Uncharacterized protein</fullName>
    </submittedName>
</protein>
<keyword evidence="2" id="KW-1185">Reference proteome</keyword>
<dbReference type="EMBL" id="CP003350">
    <property type="protein sequence ID" value="AFC86362.1"/>
    <property type="molecule type" value="Genomic_DNA"/>
</dbReference>
<dbReference type="KEGG" id="fau:Fraau_1975"/>
<evidence type="ECO:0000313" key="2">
    <source>
        <dbReference type="Proteomes" id="UP000005234"/>
    </source>
</evidence>
<dbReference type="AlphaFoldDB" id="H8L1V1"/>
<dbReference type="Proteomes" id="UP000005234">
    <property type="component" value="Chromosome"/>
</dbReference>
<dbReference type="HOGENOM" id="CLU_2167251_0_0_6"/>
<proteinExistence type="predicted"/>
<dbReference type="RefSeq" id="WP_014403365.1">
    <property type="nucleotide sequence ID" value="NC_017033.1"/>
</dbReference>
<evidence type="ECO:0000313" key="1">
    <source>
        <dbReference type="EMBL" id="AFC86362.1"/>
    </source>
</evidence>
<sequence>MKSLGNISRGAEAAAKQISKNALEHGRVAIFIDETGDVAFVPHYDRQYGAALATLSKQLVGIYEGNASGTGVCHPTQSVYAISKSDLEHWMGFISIPAGVCAMTEQRAAA</sequence>
<accession>H8L1V1</accession>